<feature type="domain" description="Protein kinase" evidence="1">
    <location>
        <begin position="1"/>
        <end position="96"/>
    </location>
</feature>
<keyword evidence="2" id="KW-0808">Transferase</keyword>
<evidence type="ECO:0000313" key="2">
    <source>
        <dbReference type="EMBL" id="KAI0296927.1"/>
    </source>
</evidence>
<feature type="non-terminal residue" evidence="2">
    <location>
        <position position="96"/>
    </location>
</feature>
<proteinExistence type="predicted"/>
<dbReference type="GO" id="GO:0004672">
    <property type="term" value="F:protein kinase activity"/>
    <property type="evidence" value="ECO:0007669"/>
    <property type="project" value="InterPro"/>
</dbReference>
<dbReference type="Proteomes" id="UP001203297">
    <property type="component" value="Unassembled WGS sequence"/>
</dbReference>
<organism evidence="2 3">
    <name type="scientific">Multifurca ochricompacta</name>
    <dbReference type="NCBI Taxonomy" id="376703"/>
    <lineage>
        <taxon>Eukaryota</taxon>
        <taxon>Fungi</taxon>
        <taxon>Dikarya</taxon>
        <taxon>Basidiomycota</taxon>
        <taxon>Agaricomycotina</taxon>
        <taxon>Agaricomycetes</taxon>
        <taxon>Russulales</taxon>
        <taxon>Russulaceae</taxon>
        <taxon>Multifurca</taxon>
    </lineage>
</organism>
<dbReference type="Pfam" id="PF00069">
    <property type="entry name" value="Pkinase"/>
    <property type="match status" value="1"/>
</dbReference>
<dbReference type="PROSITE" id="PS50011">
    <property type="entry name" value="PROTEIN_KINASE_DOM"/>
    <property type="match status" value="1"/>
</dbReference>
<protein>
    <submittedName>
        <fullName evidence="2">Kinase-like domain-containing protein</fullName>
    </submittedName>
</protein>
<keyword evidence="3" id="KW-1185">Reference proteome</keyword>
<gene>
    <name evidence="2" type="ORF">B0F90DRAFT_1598146</name>
</gene>
<dbReference type="InterPro" id="IPR011009">
    <property type="entry name" value="Kinase-like_dom_sf"/>
</dbReference>
<reference evidence="2" key="1">
    <citation type="journal article" date="2022" name="New Phytol.">
        <title>Evolutionary transition to the ectomycorrhizal habit in the genomes of a hyperdiverse lineage of mushroom-forming fungi.</title>
        <authorList>
            <person name="Looney B."/>
            <person name="Miyauchi S."/>
            <person name="Morin E."/>
            <person name="Drula E."/>
            <person name="Courty P.E."/>
            <person name="Kohler A."/>
            <person name="Kuo A."/>
            <person name="LaButti K."/>
            <person name="Pangilinan J."/>
            <person name="Lipzen A."/>
            <person name="Riley R."/>
            <person name="Andreopoulos W."/>
            <person name="He G."/>
            <person name="Johnson J."/>
            <person name="Nolan M."/>
            <person name="Tritt A."/>
            <person name="Barry K.W."/>
            <person name="Grigoriev I.V."/>
            <person name="Nagy L.G."/>
            <person name="Hibbett D."/>
            <person name="Henrissat B."/>
            <person name="Matheny P.B."/>
            <person name="Labbe J."/>
            <person name="Martin F.M."/>
        </authorList>
    </citation>
    <scope>NUCLEOTIDE SEQUENCE</scope>
    <source>
        <strain evidence="2">BPL690</strain>
    </source>
</reference>
<dbReference type="AlphaFoldDB" id="A0AAD4M1F2"/>
<evidence type="ECO:0000259" key="1">
    <source>
        <dbReference type="PROSITE" id="PS50011"/>
    </source>
</evidence>
<dbReference type="Gene3D" id="1.10.510.10">
    <property type="entry name" value="Transferase(Phosphotransferase) domain 1"/>
    <property type="match status" value="1"/>
</dbReference>
<dbReference type="EMBL" id="WTXG01000043">
    <property type="protein sequence ID" value="KAI0296927.1"/>
    <property type="molecule type" value="Genomic_DNA"/>
</dbReference>
<feature type="non-terminal residue" evidence="2">
    <location>
        <position position="1"/>
    </location>
</feature>
<dbReference type="PANTHER" id="PTHR24347">
    <property type="entry name" value="SERINE/THREONINE-PROTEIN KINASE"/>
    <property type="match status" value="1"/>
</dbReference>
<dbReference type="GO" id="GO:0005524">
    <property type="term" value="F:ATP binding"/>
    <property type="evidence" value="ECO:0007669"/>
    <property type="project" value="InterPro"/>
</dbReference>
<dbReference type="PROSITE" id="PS00108">
    <property type="entry name" value="PROTEIN_KINASE_ST"/>
    <property type="match status" value="1"/>
</dbReference>
<name>A0AAD4M1F2_9AGAM</name>
<dbReference type="InterPro" id="IPR000719">
    <property type="entry name" value="Prot_kinase_dom"/>
</dbReference>
<sequence length="96" mass="10872">IGNQFLEGVAFLHEHNIAHLDLKADNVLIDIKGDKHHLRLWIIDFGLSVFVEDEETMIKGYRGTPEWTAPEVGTLDGPSTRYSPILADRWACGRML</sequence>
<comment type="caution">
    <text evidence="2">The sequence shown here is derived from an EMBL/GenBank/DDBJ whole genome shotgun (WGS) entry which is preliminary data.</text>
</comment>
<dbReference type="InterPro" id="IPR008271">
    <property type="entry name" value="Ser/Thr_kinase_AS"/>
</dbReference>
<dbReference type="SUPFAM" id="SSF56112">
    <property type="entry name" value="Protein kinase-like (PK-like)"/>
    <property type="match status" value="1"/>
</dbReference>
<evidence type="ECO:0000313" key="3">
    <source>
        <dbReference type="Proteomes" id="UP001203297"/>
    </source>
</evidence>
<keyword evidence="2" id="KW-0418">Kinase</keyword>
<accession>A0AAD4M1F2</accession>